<dbReference type="Proteomes" id="UP000009882">
    <property type="component" value="Unassembled WGS sequence"/>
</dbReference>
<comment type="caution">
    <text evidence="1">The sequence shown here is derived from an EMBL/GenBank/DDBJ whole genome shotgun (WGS) entry which is preliminary data.</text>
</comment>
<dbReference type="HOGENOM" id="CLU_3410707_0_0_1"/>
<dbReference type="AlphaFoldDB" id="K9GCV9"/>
<evidence type="ECO:0000313" key="2">
    <source>
        <dbReference type="Proteomes" id="UP000009882"/>
    </source>
</evidence>
<proteinExistence type="predicted"/>
<gene>
    <name evidence="1" type="ORF">PDIG_05090</name>
</gene>
<dbReference type="EMBL" id="AKCT01000027">
    <property type="protein sequence ID" value="EKV19012.1"/>
    <property type="molecule type" value="Genomic_DNA"/>
</dbReference>
<accession>K9GCV9</accession>
<name>K9GCV9_PEND2</name>
<keyword evidence="2" id="KW-1185">Reference proteome</keyword>
<reference evidence="2" key="1">
    <citation type="journal article" date="2012" name="BMC Genomics">
        <title>Genome sequence of the necrotrophic fungus Penicillium digitatum, the main postharvest pathogen of citrus.</title>
        <authorList>
            <person name="Marcet-Houben M."/>
            <person name="Ballester A.-R."/>
            <person name="de la Fuente B."/>
            <person name="Harries E."/>
            <person name="Marcos J.F."/>
            <person name="Gonzalez-Candelas L."/>
            <person name="Gabaldon T."/>
        </authorList>
    </citation>
    <scope>NUCLEOTIDE SEQUENCE [LARGE SCALE GENOMIC DNA]</scope>
    <source>
        <strain evidence="2">PHI26 / CECT 20796</strain>
    </source>
</reference>
<evidence type="ECO:0000313" key="1">
    <source>
        <dbReference type="EMBL" id="EKV19012.1"/>
    </source>
</evidence>
<organism evidence="1 2">
    <name type="scientific">Penicillium digitatum (strain PHI26 / CECT 20796)</name>
    <name type="common">Green mold</name>
    <dbReference type="NCBI Taxonomy" id="1170229"/>
    <lineage>
        <taxon>Eukaryota</taxon>
        <taxon>Fungi</taxon>
        <taxon>Dikarya</taxon>
        <taxon>Ascomycota</taxon>
        <taxon>Pezizomycotina</taxon>
        <taxon>Eurotiomycetes</taxon>
        <taxon>Eurotiomycetidae</taxon>
        <taxon>Eurotiales</taxon>
        <taxon>Aspergillaceae</taxon>
        <taxon>Penicillium</taxon>
    </lineage>
</organism>
<sequence length="29" mass="3202">MPFNTFTHPDKFEIICVSMPGSSAEATSR</sequence>
<protein>
    <submittedName>
        <fullName evidence="1">Uncharacterized protein</fullName>
    </submittedName>
</protein>
<dbReference type="InParanoid" id="K9GCV9"/>